<feature type="signal peptide" evidence="1">
    <location>
        <begin position="1"/>
        <end position="20"/>
    </location>
</feature>
<feature type="chain" id="PRO_5045926756" description="GerMN domain-containing protein" evidence="1">
    <location>
        <begin position="21"/>
        <end position="193"/>
    </location>
</feature>
<dbReference type="EMBL" id="JBBMFD010000001">
    <property type="protein sequence ID" value="MEQ2439299.1"/>
    <property type="molecule type" value="Genomic_DNA"/>
</dbReference>
<keyword evidence="3" id="KW-1185">Reference proteome</keyword>
<comment type="caution">
    <text evidence="2">The sequence shown here is derived from an EMBL/GenBank/DDBJ whole genome shotgun (WGS) entry which is preliminary data.</text>
</comment>
<protein>
    <recommendedName>
        <fullName evidence="4">GerMN domain-containing protein</fullName>
    </recommendedName>
</protein>
<evidence type="ECO:0008006" key="4">
    <source>
        <dbReference type="Google" id="ProtNLM"/>
    </source>
</evidence>
<dbReference type="RefSeq" id="WP_349217576.1">
    <property type="nucleotide sequence ID" value="NZ_JBBMFD010000001.1"/>
</dbReference>
<keyword evidence="1" id="KW-0732">Signal</keyword>
<proteinExistence type="predicted"/>
<organism evidence="2 3">
    <name type="scientific">Solibaculum intestinale</name>
    <dbReference type="NCBI Taxonomy" id="3133165"/>
    <lineage>
        <taxon>Bacteria</taxon>
        <taxon>Bacillati</taxon>
        <taxon>Bacillota</taxon>
        <taxon>Clostridia</taxon>
        <taxon>Eubacteriales</taxon>
        <taxon>Oscillospiraceae</taxon>
        <taxon>Solibaculum</taxon>
    </lineage>
</organism>
<dbReference type="Proteomes" id="UP001489509">
    <property type="component" value="Unassembled WGS sequence"/>
</dbReference>
<dbReference type="PROSITE" id="PS51257">
    <property type="entry name" value="PROKAR_LIPOPROTEIN"/>
    <property type="match status" value="1"/>
</dbReference>
<evidence type="ECO:0000313" key="3">
    <source>
        <dbReference type="Proteomes" id="UP001489509"/>
    </source>
</evidence>
<evidence type="ECO:0000256" key="1">
    <source>
        <dbReference type="SAM" id="SignalP"/>
    </source>
</evidence>
<sequence length="193" mass="20614">MHLKKWAALFLCLPLLGALAGCSAQDAASAPVSSASSETIANANVTVMIPSVLLDGANVEQTKKNAYSNGVAEITENDDGSLTYRMTQTVYDRMGESTQRDLESLVASFQKGTDFPSIKEARADQGYQNIVLLADQAAYRNGYDSAALSTVGVCAVLYQIFHGVSSEDACVTVTLQDEETGEPFATYTYPMDA</sequence>
<accession>A0ABV1DW67</accession>
<gene>
    <name evidence="2" type="ORF">WMO26_00485</name>
</gene>
<name>A0ABV1DW67_9FIRM</name>
<reference evidence="2 3" key="1">
    <citation type="submission" date="2024-03" db="EMBL/GenBank/DDBJ databases">
        <title>Human intestinal bacterial collection.</title>
        <authorList>
            <person name="Pauvert C."/>
            <person name="Hitch T.C.A."/>
            <person name="Clavel T."/>
        </authorList>
    </citation>
    <scope>NUCLEOTIDE SEQUENCE [LARGE SCALE GENOMIC DNA]</scope>
    <source>
        <strain evidence="2 3">CLA-JM-H44</strain>
    </source>
</reference>
<evidence type="ECO:0000313" key="2">
    <source>
        <dbReference type="EMBL" id="MEQ2439299.1"/>
    </source>
</evidence>